<feature type="region of interest" description="Disordered" evidence="1">
    <location>
        <begin position="13"/>
        <end position="81"/>
    </location>
</feature>
<proteinExistence type="predicted"/>
<dbReference type="EnsemblMetazoa" id="ASIC011862-RA">
    <property type="protein sequence ID" value="ASIC011862-PA"/>
    <property type="gene ID" value="ASIC011862"/>
</dbReference>
<dbReference type="AlphaFoldDB" id="A0A084W1D9"/>
<evidence type="ECO:0000313" key="4">
    <source>
        <dbReference type="Proteomes" id="UP000030765"/>
    </source>
</evidence>
<reference evidence="3" key="2">
    <citation type="submission" date="2020-05" db="UniProtKB">
        <authorList>
            <consortium name="EnsemblMetazoa"/>
        </authorList>
    </citation>
    <scope>IDENTIFICATION</scope>
</reference>
<evidence type="ECO:0000313" key="2">
    <source>
        <dbReference type="EMBL" id="KFB44033.1"/>
    </source>
</evidence>
<protein>
    <submittedName>
        <fullName evidence="2 3">Methylated-DNA--protein-cysteine methyltransferase</fullName>
    </submittedName>
</protein>
<evidence type="ECO:0000256" key="1">
    <source>
        <dbReference type="SAM" id="MobiDB-lite"/>
    </source>
</evidence>
<dbReference type="Proteomes" id="UP000030765">
    <property type="component" value="Unassembled WGS sequence"/>
</dbReference>
<dbReference type="GO" id="GO:0032259">
    <property type="term" value="P:methylation"/>
    <property type="evidence" value="ECO:0007669"/>
    <property type="project" value="UniProtKB-KW"/>
</dbReference>
<dbReference type="VEuPathDB" id="VectorBase:ASIC011862"/>
<organism evidence="2">
    <name type="scientific">Anopheles sinensis</name>
    <name type="common">Mosquito</name>
    <dbReference type="NCBI Taxonomy" id="74873"/>
    <lineage>
        <taxon>Eukaryota</taxon>
        <taxon>Metazoa</taxon>
        <taxon>Ecdysozoa</taxon>
        <taxon>Arthropoda</taxon>
        <taxon>Hexapoda</taxon>
        <taxon>Insecta</taxon>
        <taxon>Pterygota</taxon>
        <taxon>Neoptera</taxon>
        <taxon>Endopterygota</taxon>
        <taxon>Diptera</taxon>
        <taxon>Nematocera</taxon>
        <taxon>Culicoidea</taxon>
        <taxon>Culicidae</taxon>
        <taxon>Anophelinae</taxon>
        <taxon>Anopheles</taxon>
    </lineage>
</organism>
<dbReference type="EMBL" id="ATLV01019290">
    <property type="status" value="NOT_ANNOTATED_CDS"/>
    <property type="molecule type" value="Genomic_DNA"/>
</dbReference>
<gene>
    <name evidence="2" type="ORF">ZHAS_00011862</name>
</gene>
<sequence length="126" mass="13390">MLIGLFEEKFHRSPENRTTAAGSRRIPVPPVPPDGGPCGSAESREKFTGQALPSLTPRGSENLHFLPNGMGEGKDGGLKHWPGPARIAGIGNVIFDGHQQPPTSSSSSSSPFASRTLRTLSWVGKF</sequence>
<keyword evidence="4" id="KW-1185">Reference proteome</keyword>
<dbReference type="GO" id="GO:0008168">
    <property type="term" value="F:methyltransferase activity"/>
    <property type="evidence" value="ECO:0007669"/>
    <property type="project" value="UniProtKB-KW"/>
</dbReference>
<name>A0A084W1D9_ANOSI</name>
<keyword evidence="2" id="KW-0489">Methyltransferase</keyword>
<accession>A0A084W1D9</accession>
<keyword evidence="2" id="KW-0808">Transferase</keyword>
<evidence type="ECO:0000313" key="3">
    <source>
        <dbReference type="EnsemblMetazoa" id="ASIC011862-PA"/>
    </source>
</evidence>
<feature type="region of interest" description="Disordered" evidence="1">
    <location>
        <begin position="95"/>
        <end position="114"/>
    </location>
</feature>
<reference evidence="2 4" key="1">
    <citation type="journal article" date="2014" name="BMC Genomics">
        <title>Genome sequence of Anopheles sinensis provides insight into genetics basis of mosquito competence for malaria parasites.</title>
        <authorList>
            <person name="Zhou D."/>
            <person name="Zhang D."/>
            <person name="Ding G."/>
            <person name="Shi L."/>
            <person name="Hou Q."/>
            <person name="Ye Y."/>
            <person name="Xu Y."/>
            <person name="Zhou H."/>
            <person name="Xiong C."/>
            <person name="Li S."/>
            <person name="Yu J."/>
            <person name="Hong S."/>
            <person name="Yu X."/>
            <person name="Zou P."/>
            <person name="Chen C."/>
            <person name="Chang X."/>
            <person name="Wang W."/>
            <person name="Lv Y."/>
            <person name="Sun Y."/>
            <person name="Ma L."/>
            <person name="Shen B."/>
            <person name="Zhu C."/>
        </authorList>
    </citation>
    <scope>NUCLEOTIDE SEQUENCE [LARGE SCALE GENOMIC DNA]</scope>
</reference>
<dbReference type="EMBL" id="KE525267">
    <property type="protein sequence ID" value="KFB44033.1"/>
    <property type="molecule type" value="Genomic_DNA"/>
</dbReference>